<name>A0A147BCL0_IXORI</name>
<protein>
    <submittedName>
        <fullName evidence="2">Putative pogo family transposase</fullName>
    </submittedName>
</protein>
<organism evidence="2">
    <name type="scientific">Ixodes ricinus</name>
    <name type="common">Common tick</name>
    <name type="synonym">Acarus ricinus</name>
    <dbReference type="NCBI Taxonomy" id="34613"/>
    <lineage>
        <taxon>Eukaryota</taxon>
        <taxon>Metazoa</taxon>
        <taxon>Ecdysozoa</taxon>
        <taxon>Arthropoda</taxon>
        <taxon>Chelicerata</taxon>
        <taxon>Arachnida</taxon>
        <taxon>Acari</taxon>
        <taxon>Parasitiformes</taxon>
        <taxon>Ixodida</taxon>
        <taxon>Ixodoidea</taxon>
        <taxon>Ixodidae</taxon>
        <taxon>Ixodinae</taxon>
        <taxon>Ixodes</taxon>
    </lineage>
</organism>
<evidence type="ECO:0000313" key="2">
    <source>
        <dbReference type="EMBL" id="JAR88499.1"/>
    </source>
</evidence>
<feature type="non-terminal residue" evidence="2">
    <location>
        <position position="237"/>
    </location>
</feature>
<sequence>GIIERSSRGPYLNPVFLVSKSATKSRFVLDCAKHTPYLLAPPFRLTLLPQAITVNLLSPQAYMVKLELALVFCNITLHPSSRNLTTFRVGRRYCRFGRMPFVIRPAPLYMQLLATTIAREMRARGLWAWSHIDNFLCAHPDPDKLASTVRLLVEDLLRSGFRLNLSDTSRANATHGFSWGSGSTQPRTPLRRCQNGFEPFLVSFARWSARFPSRRSRGRRPPVGYCAFYFSLYGSEF</sequence>
<dbReference type="InterPro" id="IPR043128">
    <property type="entry name" value="Rev_trsase/Diguanyl_cyclase"/>
</dbReference>
<accession>A0A147BCL0</accession>
<reference evidence="2" key="1">
    <citation type="journal article" date="2018" name="PLoS Negl. Trop. Dis.">
        <title>Sialome diversity of ticks revealed by RNAseq of single tick salivary glands.</title>
        <authorList>
            <person name="Perner J."/>
            <person name="Kropackova S."/>
            <person name="Kopacek P."/>
            <person name="Ribeiro J.M."/>
        </authorList>
    </citation>
    <scope>NUCLEOTIDE SEQUENCE</scope>
    <source>
        <strain evidence="2">Siblings of single egg batch collected in Ceske Budejovice</strain>
        <tissue evidence="2">Salivary glands</tissue>
    </source>
</reference>
<dbReference type="AlphaFoldDB" id="A0A147BCL0"/>
<dbReference type="EMBL" id="GEGO01006905">
    <property type="protein sequence ID" value="JAR88499.1"/>
    <property type="molecule type" value="Transcribed_RNA"/>
</dbReference>
<feature type="non-terminal residue" evidence="2">
    <location>
        <position position="1"/>
    </location>
</feature>
<dbReference type="PROSITE" id="PS50878">
    <property type="entry name" value="RT_POL"/>
    <property type="match status" value="1"/>
</dbReference>
<proteinExistence type="predicted"/>
<dbReference type="InterPro" id="IPR000477">
    <property type="entry name" value="RT_dom"/>
</dbReference>
<dbReference type="SUPFAM" id="SSF56672">
    <property type="entry name" value="DNA/RNA polymerases"/>
    <property type="match status" value="1"/>
</dbReference>
<evidence type="ECO:0000259" key="1">
    <source>
        <dbReference type="PROSITE" id="PS50878"/>
    </source>
</evidence>
<dbReference type="GO" id="GO:0071897">
    <property type="term" value="P:DNA biosynthetic process"/>
    <property type="evidence" value="ECO:0007669"/>
    <property type="project" value="UniProtKB-ARBA"/>
</dbReference>
<dbReference type="InterPro" id="IPR043502">
    <property type="entry name" value="DNA/RNA_pol_sf"/>
</dbReference>
<dbReference type="Gene3D" id="3.30.70.270">
    <property type="match status" value="1"/>
</dbReference>
<dbReference type="Gene3D" id="3.10.10.10">
    <property type="entry name" value="HIV Type 1 Reverse Transcriptase, subunit A, domain 1"/>
    <property type="match status" value="1"/>
</dbReference>
<feature type="domain" description="Reverse transcriptase" evidence="1">
    <location>
        <begin position="1"/>
        <end position="184"/>
    </location>
</feature>